<dbReference type="AlphaFoldDB" id="A0A854QAP5"/>
<feature type="compositionally biased region" description="Basic and acidic residues" evidence="1">
    <location>
        <begin position="1"/>
        <end position="10"/>
    </location>
</feature>
<dbReference type="OrthoDB" id="2565084at2759"/>
<evidence type="ECO:0000256" key="1">
    <source>
        <dbReference type="SAM" id="MobiDB-lite"/>
    </source>
</evidence>
<feature type="compositionally biased region" description="Low complexity" evidence="1">
    <location>
        <begin position="13"/>
        <end position="35"/>
    </location>
</feature>
<gene>
    <name evidence="2" type="ORF">C361_05888</name>
</gene>
<feature type="compositionally biased region" description="Polar residues" evidence="1">
    <location>
        <begin position="72"/>
        <end position="84"/>
    </location>
</feature>
<dbReference type="Gene3D" id="3.80.10.10">
    <property type="entry name" value="Ribonuclease Inhibitor"/>
    <property type="match status" value="1"/>
</dbReference>
<dbReference type="InterPro" id="IPR032675">
    <property type="entry name" value="LRR_dom_sf"/>
</dbReference>
<evidence type="ECO:0000313" key="3">
    <source>
        <dbReference type="Proteomes" id="UP000199727"/>
    </source>
</evidence>
<dbReference type="EMBL" id="AMKT01000078">
    <property type="protein sequence ID" value="OXG13746.1"/>
    <property type="molecule type" value="Genomic_DNA"/>
</dbReference>
<reference evidence="2 3" key="1">
    <citation type="submission" date="2017-06" db="EMBL/GenBank/DDBJ databases">
        <title>Global population genomics of the pathogenic fungus Cryptococcus neoformans var. grubii.</title>
        <authorList>
            <person name="Cuomo C."/>
            <person name="Litvintseva A."/>
            <person name="Chen Y."/>
            <person name="Young S."/>
            <person name="Zeng Q."/>
            <person name="Chapman S."/>
            <person name="Gujja S."/>
            <person name="Saif S."/>
            <person name="Birren B."/>
        </authorList>
    </citation>
    <scope>NUCLEOTIDE SEQUENCE [LARGE SCALE GENOMIC DNA]</scope>
    <source>
        <strain evidence="2 3">Tu259-1</strain>
    </source>
</reference>
<evidence type="ECO:0000313" key="2">
    <source>
        <dbReference type="EMBL" id="OXG13746.1"/>
    </source>
</evidence>
<dbReference type="SUPFAM" id="SSF52058">
    <property type="entry name" value="L domain-like"/>
    <property type="match status" value="1"/>
</dbReference>
<sequence length="506" mass="57416">MSMFTDRYDDYPSDSSTSSSGNMSLSSSSSSSLSSHPTSVNFVPLSKAPDTIRISQADGHWDDETRGRTPYVSDSTTAPSSPLNTPRRIARRKKLVYGALECACLLASTANGEVIMKLEIERKENAQKTRKRLKKDKGGEDASIQRPWEKLIKSLRELQKEDPVETKIIERCSAVLNEAVETQVRPLTDLKLVMQPLTGIESRAARSLKSKKPVNSLSMSLRNPSPLANVPLFLLLRFARFALSPAKSKAYLDLSHLPYPDVKSFLEELDIDSLMELVGCEAADVTHLDLSNNFLTQFPHWPAFPFPNVQVLRVTSNPLPSVPYSLIHLPHLRRIPHRHTLLAHPRSGQDCAHKTYFWGTGHPSLPKRVELDKKQVSALPKRERGVPSLVEFGMLMVARQRVEFTPSEDNQWLNEARYFMPVHLSERMENSFVCDRCHQLHIPPSLEMAEMTRKVDQRFGDKVWDAKWMTGWQLKKRHEDRSSTVWLQMVLCPLCLYHVLAVTSGR</sequence>
<feature type="region of interest" description="Disordered" evidence="1">
    <location>
        <begin position="1"/>
        <end position="85"/>
    </location>
</feature>
<proteinExistence type="predicted"/>
<organism evidence="2 3">
    <name type="scientific">Cryptococcus neoformans Tu259-1</name>
    <dbReference type="NCBI Taxonomy" id="1230072"/>
    <lineage>
        <taxon>Eukaryota</taxon>
        <taxon>Fungi</taxon>
        <taxon>Dikarya</taxon>
        <taxon>Basidiomycota</taxon>
        <taxon>Agaricomycotina</taxon>
        <taxon>Tremellomycetes</taxon>
        <taxon>Tremellales</taxon>
        <taxon>Cryptococcaceae</taxon>
        <taxon>Cryptococcus</taxon>
        <taxon>Cryptococcus neoformans species complex</taxon>
    </lineage>
</organism>
<dbReference type="Proteomes" id="UP000199727">
    <property type="component" value="Unassembled WGS sequence"/>
</dbReference>
<name>A0A854QAP5_CRYNE</name>
<accession>A0A854QAP5</accession>
<comment type="caution">
    <text evidence="2">The sequence shown here is derived from an EMBL/GenBank/DDBJ whole genome shotgun (WGS) entry which is preliminary data.</text>
</comment>
<protein>
    <submittedName>
        <fullName evidence="2">Uncharacterized protein</fullName>
    </submittedName>
</protein>